<evidence type="ECO:0000313" key="6">
    <source>
        <dbReference type="Proteomes" id="UP000235346"/>
    </source>
</evidence>
<proteinExistence type="inferred from homology"/>
<accession>A0A2N7TH80</accession>
<dbReference type="Gene3D" id="3.40.50.1000">
    <property type="entry name" value="HAD superfamily/HAD-like"/>
    <property type="match status" value="1"/>
</dbReference>
<comment type="similarity">
    <text evidence="3">Belongs to the HAD-like hydrolase superfamily. CbbY/CbbZ/Gph/YieH family.</text>
</comment>
<evidence type="ECO:0000256" key="4">
    <source>
        <dbReference type="ARBA" id="ARBA00013078"/>
    </source>
</evidence>
<dbReference type="PANTHER" id="PTHR43434">
    <property type="entry name" value="PHOSPHOGLYCOLATE PHOSPHATASE"/>
    <property type="match status" value="1"/>
</dbReference>
<sequence>MSACCSRHHRVLVFDFDGVILDSARLKRQAFADLYDDEPEESRRAVAAYLNRRGGQPREVKFRHIEGHILGREAGEARIQALCRRFKASVEQRLLDAPAIPGALEFLNRWQGRLPLYLLSATPEPELRAIVERRGLAGHFLEVIGAPPDKVTGLRNLLARRQHAARDTVMIGDSYNDYRAARSNATLFVGVTADPASSPFPNDVVTTVDLHGLEEALGRL</sequence>
<dbReference type="InterPro" id="IPR023214">
    <property type="entry name" value="HAD_sf"/>
</dbReference>
<comment type="catalytic activity">
    <reaction evidence="1">
        <text>2-phosphoglycolate + H2O = glycolate + phosphate</text>
        <dbReference type="Rhea" id="RHEA:14369"/>
        <dbReference type="ChEBI" id="CHEBI:15377"/>
        <dbReference type="ChEBI" id="CHEBI:29805"/>
        <dbReference type="ChEBI" id="CHEBI:43474"/>
        <dbReference type="ChEBI" id="CHEBI:58033"/>
        <dbReference type="EC" id="3.1.3.18"/>
    </reaction>
</comment>
<dbReference type="AlphaFoldDB" id="A0A2N7TH80"/>
<dbReference type="GO" id="GO:0006281">
    <property type="term" value="P:DNA repair"/>
    <property type="evidence" value="ECO:0007669"/>
    <property type="project" value="TreeGrafter"/>
</dbReference>
<organism evidence="5 6">
    <name type="scientific">Halomonas heilongjiangensis</name>
    <dbReference type="NCBI Taxonomy" id="1387883"/>
    <lineage>
        <taxon>Bacteria</taxon>
        <taxon>Pseudomonadati</taxon>
        <taxon>Pseudomonadota</taxon>
        <taxon>Gammaproteobacteria</taxon>
        <taxon>Oceanospirillales</taxon>
        <taxon>Halomonadaceae</taxon>
        <taxon>Halomonas</taxon>
    </lineage>
</organism>
<comment type="caution">
    <text evidence="5">The sequence shown here is derived from an EMBL/GenBank/DDBJ whole genome shotgun (WGS) entry which is preliminary data.</text>
</comment>
<dbReference type="SUPFAM" id="SSF56784">
    <property type="entry name" value="HAD-like"/>
    <property type="match status" value="1"/>
</dbReference>
<dbReference type="Gene3D" id="1.10.150.240">
    <property type="entry name" value="Putative phosphatase, domain 2"/>
    <property type="match status" value="1"/>
</dbReference>
<dbReference type="InterPro" id="IPR050155">
    <property type="entry name" value="HAD-like_hydrolase_sf"/>
</dbReference>
<dbReference type="GO" id="GO:0005829">
    <property type="term" value="C:cytosol"/>
    <property type="evidence" value="ECO:0007669"/>
    <property type="project" value="TreeGrafter"/>
</dbReference>
<comment type="pathway">
    <text evidence="2">Organic acid metabolism; glycolate biosynthesis; glycolate from 2-phosphoglycolate: step 1/1.</text>
</comment>
<dbReference type="RefSeq" id="WP_102629542.1">
    <property type="nucleotide sequence ID" value="NZ_PDOH01000056.1"/>
</dbReference>
<dbReference type="EC" id="3.1.3.18" evidence="4"/>
<dbReference type="PANTHER" id="PTHR43434:SF1">
    <property type="entry name" value="PHOSPHOGLYCOLATE PHOSPHATASE"/>
    <property type="match status" value="1"/>
</dbReference>
<dbReference type="SFLD" id="SFLDS00003">
    <property type="entry name" value="Haloacid_Dehalogenase"/>
    <property type="match status" value="1"/>
</dbReference>
<dbReference type="EMBL" id="PNRE01000090">
    <property type="protein sequence ID" value="PMR67526.1"/>
    <property type="molecule type" value="Genomic_DNA"/>
</dbReference>
<evidence type="ECO:0000256" key="1">
    <source>
        <dbReference type="ARBA" id="ARBA00000830"/>
    </source>
</evidence>
<dbReference type="SFLD" id="SFLDG01129">
    <property type="entry name" value="C1.5:_HAD__Beta-PGM__Phosphata"/>
    <property type="match status" value="1"/>
</dbReference>
<dbReference type="InterPro" id="IPR023198">
    <property type="entry name" value="PGP-like_dom2"/>
</dbReference>
<dbReference type="CDD" id="cd01427">
    <property type="entry name" value="HAD_like"/>
    <property type="match status" value="1"/>
</dbReference>
<dbReference type="GO" id="GO:0008967">
    <property type="term" value="F:phosphoglycolate phosphatase activity"/>
    <property type="evidence" value="ECO:0007669"/>
    <property type="project" value="UniProtKB-EC"/>
</dbReference>
<keyword evidence="6" id="KW-1185">Reference proteome</keyword>
<dbReference type="Proteomes" id="UP000235346">
    <property type="component" value="Unassembled WGS sequence"/>
</dbReference>
<gene>
    <name evidence="5" type="ORF">C1H66_19540</name>
</gene>
<evidence type="ECO:0000256" key="2">
    <source>
        <dbReference type="ARBA" id="ARBA00004818"/>
    </source>
</evidence>
<protein>
    <recommendedName>
        <fullName evidence="4">phosphoglycolate phosphatase</fullName>
        <ecNumber evidence="4">3.1.3.18</ecNumber>
    </recommendedName>
</protein>
<name>A0A2N7TH80_9GAMM</name>
<dbReference type="InterPro" id="IPR036412">
    <property type="entry name" value="HAD-like_sf"/>
</dbReference>
<keyword evidence="5" id="KW-0378">Hydrolase</keyword>
<dbReference type="Pfam" id="PF00702">
    <property type="entry name" value="Hydrolase"/>
    <property type="match status" value="1"/>
</dbReference>
<reference evidence="5 6" key="1">
    <citation type="submission" date="2018-01" db="EMBL/GenBank/DDBJ databases">
        <title>Halomonas endophytica sp. nov., isolated from storage liquid in the stems of Populus euphratica.</title>
        <authorList>
            <person name="Chen C."/>
        </authorList>
    </citation>
    <scope>NUCLEOTIDE SEQUENCE [LARGE SCALE GENOMIC DNA]</scope>
    <source>
        <strain evidence="5 6">DSM 26881</strain>
    </source>
</reference>
<dbReference type="OrthoDB" id="9782449at2"/>
<evidence type="ECO:0000313" key="5">
    <source>
        <dbReference type="EMBL" id="PMR67526.1"/>
    </source>
</evidence>
<evidence type="ECO:0000256" key="3">
    <source>
        <dbReference type="ARBA" id="ARBA00006171"/>
    </source>
</evidence>